<evidence type="ECO:0000256" key="7">
    <source>
        <dbReference type="SAM" id="SignalP"/>
    </source>
</evidence>
<evidence type="ECO:0000256" key="3">
    <source>
        <dbReference type="ARBA" id="ARBA00022896"/>
    </source>
</evidence>
<organism evidence="9 10">
    <name type="scientific">Mya arenaria</name>
    <name type="common">Soft-shell clam</name>
    <dbReference type="NCBI Taxonomy" id="6604"/>
    <lineage>
        <taxon>Eukaryota</taxon>
        <taxon>Metazoa</taxon>
        <taxon>Spiralia</taxon>
        <taxon>Lophotrochozoa</taxon>
        <taxon>Mollusca</taxon>
        <taxon>Bivalvia</taxon>
        <taxon>Autobranchia</taxon>
        <taxon>Heteroconchia</taxon>
        <taxon>Euheterodonta</taxon>
        <taxon>Imparidentia</taxon>
        <taxon>Neoheterodontei</taxon>
        <taxon>Myida</taxon>
        <taxon>Myoidea</taxon>
        <taxon>Myidae</taxon>
        <taxon>Mya</taxon>
    </lineage>
</organism>
<sequence length="377" mass="43125">MMSPIKVLLALIVTLLLSGAFVTCLEEEKCTDSSCGEIDEDVIDIPLEHEKRKYFREGQEEVINDEDFVDIIDENEEEELQFVKKDTIELSTEDLYLRIPDNERGELNDIEGEVVNAVRDTFEFSPLARVSPGTVGEEANGLNVSNLFGDDVLDEFENKIPLAEVSRVSQQTWLEEQHIGGKFWNRLQNKLAKLTELPLGVIQRGEPIQVVSYTAGGHYHAHLDSVDDYDKPCCFQTRCGDKENTPQWSECCRLCRYMTVLYYLSDTEDGGETAFPIADANDSFVEEKFENLEDQDWYNLSYYCYNSSLVVKPKRGTAIMWYNHFVDEETGYLGLTDRRSHHGGCDLRKGMKWIANNWISGTTVDDRFKSSVFYDGP</sequence>
<evidence type="ECO:0000259" key="8">
    <source>
        <dbReference type="PROSITE" id="PS51471"/>
    </source>
</evidence>
<feature type="signal peptide" evidence="7">
    <location>
        <begin position="1"/>
        <end position="20"/>
    </location>
</feature>
<dbReference type="EMBL" id="CP111019">
    <property type="protein sequence ID" value="WAR12136.1"/>
    <property type="molecule type" value="Genomic_DNA"/>
</dbReference>
<protein>
    <submittedName>
        <fullName evidence="9">P4HTM-like protein</fullName>
    </submittedName>
</protein>
<evidence type="ECO:0000256" key="2">
    <source>
        <dbReference type="ARBA" id="ARBA00022723"/>
    </source>
</evidence>
<dbReference type="PANTHER" id="PTHR10869:SF246">
    <property type="entry name" value="TRANSMEMBRANE PROLYL 4-HYDROXYLASE"/>
    <property type="match status" value="1"/>
</dbReference>
<evidence type="ECO:0000313" key="9">
    <source>
        <dbReference type="EMBL" id="WAR12136.1"/>
    </source>
</evidence>
<dbReference type="SMART" id="SM00702">
    <property type="entry name" value="P4Hc"/>
    <property type="match status" value="1"/>
</dbReference>
<dbReference type="Pfam" id="PF13640">
    <property type="entry name" value="2OG-FeII_Oxy_3"/>
    <property type="match status" value="1"/>
</dbReference>
<keyword evidence="4" id="KW-0223">Dioxygenase</keyword>
<keyword evidence="3" id="KW-0847">Vitamin C</keyword>
<name>A0ABY7ETL8_MYAAR</name>
<comment type="cofactor">
    <cofactor evidence="1">
        <name>L-ascorbate</name>
        <dbReference type="ChEBI" id="CHEBI:38290"/>
    </cofactor>
</comment>
<evidence type="ECO:0000256" key="4">
    <source>
        <dbReference type="ARBA" id="ARBA00022964"/>
    </source>
</evidence>
<keyword evidence="5" id="KW-0560">Oxidoreductase</keyword>
<dbReference type="Gene3D" id="2.60.120.620">
    <property type="entry name" value="q2cbj1_9rhob like domain"/>
    <property type="match status" value="1"/>
</dbReference>
<evidence type="ECO:0000256" key="5">
    <source>
        <dbReference type="ARBA" id="ARBA00023002"/>
    </source>
</evidence>
<dbReference type="InterPro" id="IPR006620">
    <property type="entry name" value="Pro_4_hyd_alph"/>
</dbReference>
<keyword evidence="2" id="KW-0479">Metal-binding</keyword>
<reference evidence="9" key="1">
    <citation type="submission" date="2022-11" db="EMBL/GenBank/DDBJ databases">
        <title>Centuries of genome instability and evolution in soft-shell clam transmissible cancer (bioRxiv).</title>
        <authorList>
            <person name="Hart S.F.M."/>
            <person name="Yonemitsu M.A."/>
            <person name="Giersch R.M."/>
            <person name="Beal B.F."/>
            <person name="Arriagada G."/>
            <person name="Davis B.W."/>
            <person name="Ostrander E.A."/>
            <person name="Goff S.P."/>
            <person name="Metzger M.J."/>
        </authorList>
    </citation>
    <scope>NUCLEOTIDE SEQUENCE</scope>
    <source>
        <strain evidence="9">MELC-2E11</strain>
        <tissue evidence="9">Siphon/mantle</tissue>
    </source>
</reference>
<dbReference type="InterPro" id="IPR005123">
    <property type="entry name" value="Oxoglu/Fe-dep_dioxygenase_dom"/>
</dbReference>
<keyword evidence="6" id="KW-0408">Iron</keyword>
<dbReference type="InterPro" id="IPR045054">
    <property type="entry name" value="P4HA-like"/>
</dbReference>
<feature type="chain" id="PRO_5047351753" evidence="7">
    <location>
        <begin position="21"/>
        <end position="377"/>
    </location>
</feature>
<keyword evidence="10" id="KW-1185">Reference proteome</keyword>
<dbReference type="Proteomes" id="UP001164746">
    <property type="component" value="Chromosome 8"/>
</dbReference>
<gene>
    <name evidence="9" type="ORF">MAR_026316</name>
</gene>
<dbReference type="PANTHER" id="PTHR10869">
    <property type="entry name" value="PROLYL 4-HYDROXYLASE ALPHA SUBUNIT"/>
    <property type="match status" value="1"/>
</dbReference>
<keyword evidence="7" id="KW-0732">Signal</keyword>
<dbReference type="PROSITE" id="PS51471">
    <property type="entry name" value="FE2OG_OXY"/>
    <property type="match status" value="1"/>
</dbReference>
<evidence type="ECO:0000256" key="1">
    <source>
        <dbReference type="ARBA" id="ARBA00001961"/>
    </source>
</evidence>
<accession>A0ABY7ETL8</accession>
<dbReference type="InterPro" id="IPR044862">
    <property type="entry name" value="Pro_4_hyd_alph_FE2OG_OXY"/>
</dbReference>
<feature type="domain" description="Fe2OG dioxygenase" evidence="8">
    <location>
        <begin position="204"/>
        <end position="361"/>
    </location>
</feature>
<evidence type="ECO:0000313" key="10">
    <source>
        <dbReference type="Proteomes" id="UP001164746"/>
    </source>
</evidence>
<proteinExistence type="predicted"/>
<evidence type="ECO:0000256" key="6">
    <source>
        <dbReference type="ARBA" id="ARBA00023004"/>
    </source>
</evidence>